<feature type="compositionally biased region" description="Polar residues" evidence="1">
    <location>
        <begin position="469"/>
        <end position="482"/>
    </location>
</feature>
<dbReference type="GO" id="GO:0003964">
    <property type="term" value="F:RNA-directed DNA polymerase activity"/>
    <property type="evidence" value="ECO:0007669"/>
    <property type="project" value="UniProtKB-KW"/>
</dbReference>
<organism evidence="2">
    <name type="scientific">Tanacetum cinerariifolium</name>
    <name type="common">Dalmatian daisy</name>
    <name type="synonym">Chrysanthemum cinerariifolium</name>
    <dbReference type="NCBI Taxonomy" id="118510"/>
    <lineage>
        <taxon>Eukaryota</taxon>
        <taxon>Viridiplantae</taxon>
        <taxon>Streptophyta</taxon>
        <taxon>Embryophyta</taxon>
        <taxon>Tracheophyta</taxon>
        <taxon>Spermatophyta</taxon>
        <taxon>Magnoliopsida</taxon>
        <taxon>eudicotyledons</taxon>
        <taxon>Gunneridae</taxon>
        <taxon>Pentapetalae</taxon>
        <taxon>asterids</taxon>
        <taxon>campanulids</taxon>
        <taxon>Asterales</taxon>
        <taxon>Asteraceae</taxon>
        <taxon>Asteroideae</taxon>
        <taxon>Anthemideae</taxon>
        <taxon>Anthemidinae</taxon>
        <taxon>Tanacetum</taxon>
    </lineage>
</organism>
<keyword evidence="2" id="KW-0808">Transferase</keyword>
<accession>A0A6L2N2U3</accession>
<sequence length="514" mass="58620">MVKMVNLVMAKMVNSEDVWRGDVAFKSLYPRVYTLESCKNVTVAVKISHENVGYSLRRIPRGDVEQVQFLELLASMEGVALVYMRDSCETAQEIWLRIQQMMKIFDIKIQENKAKFFNEWERFTSTDGESIESYYHRFSKLMNDFKRNTHFPENIVSNLKFLNNLQPEWSRHVTIVHQTKDLHTADYTQLYDFLKSNQKENLGVQNVRNQNGLIVVSVIANQNPNGNGNVVAAQAESNAIRNNDGSAEVHNYENFYDNELFNMFTQELEPILKPHQVQHNDSNIISEVSNVEQDGRAVDQHHATVEETLKFVRDFKSLAKEADESLAKHNALELKIEGLLRAIVSQDIMSVVQRHNQRCECEYSILGKPPSSSSTKLYVVTPFPKSKGLPKIDKTHALSKPVTSNSVPTPQETKVVKNDYVIAPEMFRINPFKPSRKEKYVPNKVRVNVKTNLITVSQSHVLTKKDVNSDSNGLSSTGVDNTTKTRRPQPMSNTKNDRVPSASKSSCIKKKKLK</sequence>
<comment type="caution">
    <text evidence="2">The sequence shown here is derived from an EMBL/GenBank/DDBJ whole genome shotgun (WGS) entry which is preliminary data.</text>
</comment>
<gene>
    <name evidence="2" type="ORF">Tci_052476</name>
</gene>
<protein>
    <submittedName>
        <fullName evidence="2">RNA-directed DNA polymerase, eukaryota, reverse transcriptase zinc-binding domain protein</fullName>
    </submittedName>
</protein>
<feature type="region of interest" description="Disordered" evidence="1">
    <location>
        <begin position="464"/>
        <end position="514"/>
    </location>
</feature>
<evidence type="ECO:0000256" key="1">
    <source>
        <dbReference type="SAM" id="MobiDB-lite"/>
    </source>
</evidence>
<proteinExistence type="predicted"/>
<dbReference type="EMBL" id="BKCJ010008091">
    <property type="protein sequence ID" value="GEU80498.1"/>
    <property type="molecule type" value="Genomic_DNA"/>
</dbReference>
<keyword evidence="2" id="KW-0548">Nucleotidyltransferase</keyword>
<reference evidence="2" key="1">
    <citation type="journal article" date="2019" name="Sci. Rep.">
        <title>Draft genome of Tanacetum cinerariifolium, the natural source of mosquito coil.</title>
        <authorList>
            <person name="Yamashiro T."/>
            <person name="Shiraishi A."/>
            <person name="Satake H."/>
            <person name="Nakayama K."/>
        </authorList>
    </citation>
    <scope>NUCLEOTIDE SEQUENCE</scope>
</reference>
<name>A0A6L2N2U3_TANCI</name>
<keyword evidence="2" id="KW-0695">RNA-directed DNA polymerase</keyword>
<evidence type="ECO:0000313" key="2">
    <source>
        <dbReference type="EMBL" id="GEU80498.1"/>
    </source>
</evidence>
<dbReference type="AlphaFoldDB" id="A0A6L2N2U3"/>